<protein>
    <recommendedName>
        <fullName evidence="1">Endonuclease/exonuclease/phosphatase domain-containing protein</fullName>
    </recommendedName>
</protein>
<keyword evidence="3" id="KW-1185">Reference proteome</keyword>
<proteinExistence type="predicted"/>
<dbReference type="Proteomes" id="UP000730618">
    <property type="component" value="Unassembled WGS sequence"/>
</dbReference>
<dbReference type="PANTHER" id="PTHR12121:SF36">
    <property type="entry name" value="ENDONUCLEASE_EXONUCLEASE_PHOSPHATASE DOMAIN-CONTAINING PROTEIN"/>
    <property type="match status" value="1"/>
</dbReference>
<feature type="domain" description="Endonuclease/exonuclease/phosphatase" evidence="1">
    <location>
        <begin position="10"/>
        <end position="254"/>
    </location>
</feature>
<evidence type="ECO:0000313" key="3">
    <source>
        <dbReference type="Proteomes" id="UP000730618"/>
    </source>
</evidence>
<evidence type="ECO:0000313" key="2">
    <source>
        <dbReference type="EMBL" id="CAG7654627.1"/>
    </source>
</evidence>
<name>A0ABN7TSZ0_9BACL</name>
<dbReference type="EMBL" id="CAJVCE010000023">
    <property type="protein sequence ID" value="CAG7654627.1"/>
    <property type="molecule type" value="Genomic_DNA"/>
</dbReference>
<dbReference type="InterPro" id="IPR005135">
    <property type="entry name" value="Endo/exonuclease/phosphatase"/>
</dbReference>
<comment type="caution">
    <text evidence="2">The sequence shown here is derived from an EMBL/GenBank/DDBJ whole genome shotgun (WGS) entry which is preliminary data.</text>
</comment>
<dbReference type="CDD" id="cd09083">
    <property type="entry name" value="EEP-1"/>
    <property type="match status" value="1"/>
</dbReference>
<dbReference type="RefSeq" id="WP_218102027.1">
    <property type="nucleotide sequence ID" value="NZ_CAJVCE010000023.1"/>
</dbReference>
<sequence length="263" mass="29742">MSNAAGMRFMTVNVRHATDPSPNSWEERLPLIEMLLKREAPDMIATQECFYGQVKDMLSVLPGFDWLGLGRKGGSGGEYMAVFYRKDRFELLEYDHYWLSATPNVIGSVTWGNAAPRMVTWGRFLDLAAERPFYLCNTHFDHKSPESRVKAAQLMVERARSFDPALPVIITGDFNVGPESEAYDVFIREGGFTDTWDSAKVKIGEGLGTFNNFNNPAGRGKAWRIDWILTRGPVVAKRIQILDDIVEGRYPSDHYPLIADLQL</sequence>
<evidence type="ECO:0000259" key="1">
    <source>
        <dbReference type="Pfam" id="PF03372"/>
    </source>
</evidence>
<reference evidence="2 3" key="1">
    <citation type="submission" date="2021-06" db="EMBL/GenBank/DDBJ databases">
        <authorList>
            <person name="Criscuolo A."/>
        </authorList>
    </citation>
    <scope>NUCLEOTIDE SEQUENCE [LARGE SCALE GENOMIC DNA]</scope>
    <source>
        <strain evidence="3">CIP 111802</strain>
    </source>
</reference>
<dbReference type="InterPro" id="IPR050410">
    <property type="entry name" value="CCR4/nocturin_mRNA_transcr"/>
</dbReference>
<accession>A0ABN7TSZ0</accession>
<gene>
    <name evidence="2" type="ORF">PAECIP111802_05821</name>
</gene>
<dbReference type="Pfam" id="PF03372">
    <property type="entry name" value="Exo_endo_phos"/>
    <property type="match status" value="1"/>
</dbReference>
<dbReference type="PANTHER" id="PTHR12121">
    <property type="entry name" value="CARBON CATABOLITE REPRESSOR PROTEIN 4"/>
    <property type="match status" value="1"/>
</dbReference>
<organism evidence="2 3">
    <name type="scientific">Paenibacillus allorhizosphaerae</name>
    <dbReference type="NCBI Taxonomy" id="2849866"/>
    <lineage>
        <taxon>Bacteria</taxon>
        <taxon>Bacillati</taxon>
        <taxon>Bacillota</taxon>
        <taxon>Bacilli</taxon>
        <taxon>Bacillales</taxon>
        <taxon>Paenibacillaceae</taxon>
        <taxon>Paenibacillus</taxon>
    </lineage>
</organism>